<evidence type="ECO:0000259" key="1">
    <source>
        <dbReference type="Pfam" id="PF13439"/>
    </source>
</evidence>
<reference evidence="2 3" key="2">
    <citation type="submission" date="2021-08" db="EMBL/GenBank/DDBJ databases">
        <title>Massilia sp. R798.</title>
        <authorList>
            <person name="Baek J.H."/>
            <person name="Jung H.S."/>
            <person name="Kim K.R."/>
            <person name="Jeon C.O."/>
        </authorList>
    </citation>
    <scope>NUCLEOTIDE SEQUENCE [LARGE SCALE GENOMIC DNA]</scope>
    <source>
        <strain evidence="2 3">R798</strain>
    </source>
</reference>
<evidence type="ECO:0000313" key="2">
    <source>
        <dbReference type="EMBL" id="MBZ2206826.1"/>
    </source>
</evidence>
<dbReference type="Proteomes" id="UP000809349">
    <property type="component" value="Unassembled WGS sequence"/>
</dbReference>
<organism evidence="2 3">
    <name type="scientific">Massilia soli</name>
    <dbReference type="NCBI Taxonomy" id="2792854"/>
    <lineage>
        <taxon>Bacteria</taxon>
        <taxon>Pseudomonadati</taxon>
        <taxon>Pseudomonadota</taxon>
        <taxon>Betaproteobacteria</taxon>
        <taxon>Burkholderiales</taxon>
        <taxon>Oxalobacteraceae</taxon>
        <taxon>Telluria group</taxon>
        <taxon>Massilia</taxon>
    </lineage>
</organism>
<accession>A0ABS7SKW0</accession>
<dbReference type="PANTHER" id="PTHR45947:SF3">
    <property type="entry name" value="SULFOQUINOVOSYL TRANSFERASE SQD2"/>
    <property type="match status" value="1"/>
</dbReference>
<proteinExistence type="predicted"/>
<dbReference type="Pfam" id="PF13692">
    <property type="entry name" value="Glyco_trans_1_4"/>
    <property type="match status" value="1"/>
</dbReference>
<comment type="caution">
    <text evidence="2">The sequence shown here is derived from an EMBL/GenBank/DDBJ whole genome shotgun (WGS) entry which is preliminary data.</text>
</comment>
<evidence type="ECO:0000313" key="3">
    <source>
        <dbReference type="Proteomes" id="UP000809349"/>
    </source>
</evidence>
<reference evidence="2 3" key="1">
    <citation type="submission" date="2021-01" db="EMBL/GenBank/DDBJ databases">
        <authorList>
            <person name="Ruan W."/>
            <person name="Khan S.A."/>
            <person name="Jeon C.O."/>
        </authorList>
    </citation>
    <scope>NUCLEOTIDE SEQUENCE [LARGE SCALE GENOMIC DNA]</scope>
    <source>
        <strain evidence="2 3">R798</strain>
    </source>
</reference>
<keyword evidence="3" id="KW-1185">Reference proteome</keyword>
<dbReference type="EMBL" id="JAFBIL020000002">
    <property type="protein sequence ID" value="MBZ2206826.1"/>
    <property type="molecule type" value="Genomic_DNA"/>
</dbReference>
<feature type="domain" description="Glycosyltransferase subfamily 4-like N-terminal" evidence="1">
    <location>
        <begin position="15"/>
        <end position="224"/>
    </location>
</feature>
<dbReference type="Pfam" id="PF13439">
    <property type="entry name" value="Glyco_transf_4"/>
    <property type="match status" value="1"/>
</dbReference>
<gene>
    <name evidence="2" type="ORF">I4X03_006100</name>
</gene>
<protein>
    <submittedName>
        <fullName evidence="2">Glycosyltransferase family 4 protein</fullName>
    </submittedName>
</protein>
<sequence length="404" mass="43082">MKILMVSEDLPGAQIGGLGKHVVTLSNSLIAQGHHVDILGRNDRGPGAGAAQIGFHGRLIPGFDYARPGWKELQLGVFNPLKRPYFATKIARAIDDHAGGYDVVHYHGHLPMTGLYLQPGINFVQTRHDQGSECLTHLRFRAGAVCTTVVAQDCSACISASAGPIRKSVTALAVRGYRGGAAASFGRQKTIFVSEFLRRQFLRAVPGADLSHSRVIHNFIDYARLARHSRAAAGDVNRGQVMLVGRIDAGKGFAEFLAEAAPRLPPHAQLLIVGDGPGRAALAAAYARPAIRFLGWKEYDEAIALAVRSQVCVVPSVCEEACSTTVLEALALGKACLALARGGTPELAGYQRYPGQLQLGATMRELVDKLLLQLAAAPLVLAPAQSFGADALQVIPTLLDFYAE</sequence>
<dbReference type="Gene3D" id="3.40.50.2000">
    <property type="entry name" value="Glycogen Phosphorylase B"/>
    <property type="match status" value="2"/>
</dbReference>
<name>A0ABS7SKW0_9BURK</name>
<dbReference type="InterPro" id="IPR028098">
    <property type="entry name" value="Glyco_trans_4-like_N"/>
</dbReference>
<dbReference type="SUPFAM" id="SSF53756">
    <property type="entry name" value="UDP-Glycosyltransferase/glycogen phosphorylase"/>
    <property type="match status" value="1"/>
</dbReference>
<dbReference type="PANTHER" id="PTHR45947">
    <property type="entry name" value="SULFOQUINOVOSYL TRANSFERASE SQD2"/>
    <property type="match status" value="1"/>
</dbReference>
<dbReference type="RefSeq" id="WP_223467146.1">
    <property type="nucleotide sequence ID" value="NZ_JAFBIL020000002.1"/>
</dbReference>
<dbReference type="CDD" id="cd03801">
    <property type="entry name" value="GT4_PimA-like"/>
    <property type="match status" value="1"/>
</dbReference>
<dbReference type="InterPro" id="IPR050194">
    <property type="entry name" value="Glycosyltransferase_grp1"/>
</dbReference>